<keyword evidence="4" id="KW-1185">Reference proteome</keyword>
<dbReference type="InterPro" id="IPR036526">
    <property type="entry name" value="C-N_Hydrolase_sf"/>
</dbReference>
<sequence>MKFSIYQMDIVPGDPKSNRENVKTWIDSDVAKNNPDTIILPEMWTTAYTLEDLQELSDVNGEPTLSFLKEQATKHDINIIGGSIANKNDGQIFNTTYVIDRKGQLVYEYNKAHLVPMLQEHHYLTGGGKPPEIFELDGLKFGAIICYDLRFPELIRPLAIEGAQVLVVVAEWPLARRDHWRNLLISRAIENQMFVLSANRVGSYDGVEFSGTSMGIDPWGNILFEGSKNHEQTISTSLEISKVDQVRKDVPIFSSRVPHIYKNNQ</sequence>
<dbReference type="SUPFAM" id="SSF56317">
    <property type="entry name" value="Carbon-nitrogen hydrolase"/>
    <property type="match status" value="1"/>
</dbReference>
<dbReference type="RefSeq" id="WP_101331544.1">
    <property type="nucleotide sequence ID" value="NZ_PJNH01000002.1"/>
</dbReference>
<dbReference type="PANTHER" id="PTHR23088:SF27">
    <property type="entry name" value="DEAMINATED GLUTATHIONE AMIDASE"/>
    <property type="match status" value="1"/>
</dbReference>
<name>A0A2I0QUD6_9BACI</name>
<proteinExistence type="inferred from homology"/>
<comment type="caution">
    <text evidence="3">The sequence shown here is derived from an EMBL/GenBank/DDBJ whole genome shotgun (WGS) entry which is preliminary data.</text>
</comment>
<evidence type="ECO:0000259" key="2">
    <source>
        <dbReference type="PROSITE" id="PS50263"/>
    </source>
</evidence>
<dbReference type="PROSITE" id="PS01227">
    <property type="entry name" value="UPF0012"/>
    <property type="match status" value="1"/>
</dbReference>
<dbReference type="GO" id="GO:0016787">
    <property type="term" value="F:hydrolase activity"/>
    <property type="evidence" value="ECO:0007669"/>
    <property type="project" value="UniProtKB-KW"/>
</dbReference>
<evidence type="ECO:0000313" key="4">
    <source>
        <dbReference type="Proteomes" id="UP000243524"/>
    </source>
</evidence>
<gene>
    <name evidence="3" type="ORF">CEY16_08405</name>
</gene>
<dbReference type="PANTHER" id="PTHR23088">
    <property type="entry name" value="NITRILASE-RELATED"/>
    <property type="match status" value="1"/>
</dbReference>
<organism evidence="3 4">
    <name type="scientific">Halalkalibacillus sediminis</name>
    <dbReference type="NCBI Taxonomy" id="2018042"/>
    <lineage>
        <taxon>Bacteria</taxon>
        <taxon>Bacillati</taxon>
        <taxon>Bacillota</taxon>
        <taxon>Bacilli</taxon>
        <taxon>Bacillales</taxon>
        <taxon>Bacillaceae</taxon>
        <taxon>Halalkalibacillus</taxon>
    </lineage>
</organism>
<dbReference type="InterPro" id="IPR001110">
    <property type="entry name" value="UPF0012_CS"/>
</dbReference>
<dbReference type="OrthoDB" id="9811121at2"/>
<dbReference type="Gene3D" id="3.60.110.10">
    <property type="entry name" value="Carbon-nitrogen hydrolase"/>
    <property type="match status" value="1"/>
</dbReference>
<dbReference type="PROSITE" id="PS50263">
    <property type="entry name" value="CN_HYDROLASE"/>
    <property type="match status" value="1"/>
</dbReference>
<dbReference type="Pfam" id="PF00795">
    <property type="entry name" value="CN_hydrolase"/>
    <property type="match status" value="1"/>
</dbReference>
<evidence type="ECO:0000256" key="1">
    <source>
        <dbReference type="ARBA" id="ARBA00010613"/>
    </source>
</evidence>
<dbReference type="EMBL" id="PJNH01000002">
    <property type="protein sequence ID" value="PKR77936.1"/>
    <property type="molecule type" value="Genomic_DNA"/>
</dbReference>
<protein>
    <submittedName>
        <fullName evidence="3">Carbon-nitrogen hydrolase</fullName>
    </submittedName>
</protein>
<dbReference type="AlphaFoldDB" id="A0A2I0QUD6"/>
<reference evidence="3 4" key="1">
    <citation type="submission" date="2017-06" db="EMBL/GenBank/DDBJ databases">
        <title>the draft geome sequence of Illustriluteabacillus marina B3227.</title>
        <authorList>
            <person name="He R.-H."/>
            <person name="Du Z.-J."/>
        </authorList>
    </citation>
    <scope>NUCLEOTIDE SEQUENCE [LARGE SCALE GENOMIC DNA]</scope>
    <source>
        <strain evidence="3 4">B3227</strain>
    </source>
</reference>
<accession>A0A2I0QUD6</accession>
<dbReference type="CDD" id="cd07583">
    <property type="entry name" value="nitrilase_5"/>
    <property type="match status" value="1"/>
</dbReference>
<dbReference type="InterPro" id="IPR003010">
    <property type="entry name" value="C-N_Hydrolase"/>
</dbReference>
<dbReference type="Proteomes" id="UP000243524">
    <property type="component" value="Unassembled WGS sequence"/>
</dbReference>
<evidence type="ECO:0000313" key="3">
    <source>
        <dbReference type="EMBL" id="PKR77936.1"/>
    </source>
</evidence>
<comment type="similarity">
    <text evidence="1">Belongs to the carbon-nitrogen hydrolase superfamily. NIT1/NIT2 family.</text>
</comment>
<feature type="domain" description="CN hydrolase" evidence="2">
    <location>
        <begin position="1"/>
        <end position="242"/>
    </location>
</feature>
<keyword evidence="3" id="KW-0378">Hydrolase</keyword>